<sequence length="79" mass="8820">MGGMSERMTSARLRDQSIHGLSLADYGRLSRAEMIGKLRAYAEHERARAQAVLEAKDEDIVVETYVGVIVGRKLEEVTQ</sequence>
<evidence type="ECO:0000313" key="1">
    <source>
        <dbReference type="EMBL" id="GAA4176403.1"/>
    </source>
</evidence>
<gene>
    <name evidence="1" type="ORF">GCM10022287_23580</name>
</gene>
<proteinExistence type="predicted"/>
<name>A0ABP8A2P8_9MICO</name>
<keyword evidence="2" id="KW-1185">Reference proteome</keyword>
<comment type="caution">
    <text evidence="1">The sequence shown here is derived from an EMBL/GenBank/DDBJ whole genome shotgun (WGS) entry which is preliminary data.</text>
</comment>
<protein>
    <submittedName>
        <fullName evidence="1">Uncharacterized protein</fullName>
    </submittedName>
</protein>
<reference evidence="2" key="1">
    <citation type="journal article" date="2019" name="Int. J. Syst. Evol. Microbiol.">
        <title>The Global Catalogue of Microorganisms (GCM) 10K type strain sequencing project: providing services to taxonomists for standard genome sequencing and annotation.</title>
        <authorList>
            <consortium name="The Broad Institute Genomics Platform"/>
            <consortium name="The Broad Institute Genome Sequencing Center for Infectious Disease"/>
            <person name="Wu L."/>
            <person name="Ma J."/>
        </authorList>
    </citation>
    <scope>NUCLEOTIDE SEQUENCE [LARGE SCALE GENOMIC DNA]</scope>
    <source>
        <strain evidence="2">JCM 17591</strain>
    </source>
</reference>
<dbReference type="Proteomes" id="UP001501079">
    <property type="component" value="Unassembled WGS sequence"/>
</dbReference>
<organism evidence="1 2">
    <name type="scientific">Gryllotalpicola koreensis</name>
    <dbReference type="NCBI Taxonomy" id="993086"/>
    <lineage>
        <taxon>Bacteria</taxon>
        <taxon>Bacillati</taxon>
        <taxon>Actinomycetota</taxon>
        <taxon>Actinomycetes</taxon>
        <taxon>Micrococcales</taxon>
        <taxon>Microbacteriaceae</taxon>
        <taxon>Gryllotalpicola</taxon>
    </lineage>
</organism>
<dbReference type="EMBL" id="BAABBW010000004">
    <property type="protein sequence ID" value="GAA4176403.1"/>
    <property type="molecule type" value="Genomic_DNA"/>
</dbReference>
<evidence type="ECO:0000313" key="2">
    <source>
        <dbReference type="Proteomes" id="UP001501079"/>
    </source>
</evidence>
<accession>A0ABP8A2P8</accession>